<feature type="compositionally biased region" description="Gly residues" evidence="1">
    <location>
        <begin position="75"/>
        <end position="87"/>
    </location>
</feature>
<dbReference type="EMBL" id="CP029353">
    <property type="protein sequence ID" value="AWK87382.1"/>
    <property type="molecule type" value="Genomic_DNA"/>
</dbReference>
<feature type="compositionally biased region" description="Polar residues" evidence="1">
    <location>
        <begin position="7"/>
        <end position="19"/>
    </location>
</feature>
<name>A0A2S2CSB8_9PROT</name>
<dbReference type="OrthoDB" id="7300632at2"/>
<dbReference type="KEGG" id="azz:DEW08_15175"/>
<feature type="region of interest" description="Disordered" evidence="1">
    <location>
        <begin position="1"/>
        <end position="59"/>
    </location>
</feature>
<evidence type="ECO:0000313" key="3">
    <source>
        <dbReference type="Proteomes" id="UP000245629"/>
    </source>
</evidence>
<dbReference type="AlphaFoldDB" id="A0A2S2CSB8"/>
<dbReference type="Proteomes" id="UP000245629">
    <property type="component" value="Chromosome 2"/>
</dbReference>
<accession>A0A2S2CSB8</accession>
<protein>
    <submittedName>
        <fullName evidence="2">Uncharacterized protein</fullName>
    </submittedName>
</protein>
<gene>
    <name evidence="2" type="ORF">DEW08_15175</name>
</gene>
<feature type="region of interest" description="Disordered" evidence="1">
    <location>
        <begin position="71"/>
        <end position="91"/>
    </location>
</feature>
<dbReference type="RefSeq" id="WP_109328482.1">
    <property type="nucleotide sequence ID" value="NZ_CP029353.1"/>
</dbReference>
<reference evidence="3" key="1">
    <citation type="submission" date="2018-05" db="EMBL/GenBank/DDBJ databases">
        <title>Azospirillum thermophila sp. nov., a novel isolated from hot spring.</title>
        <authorList>
            <person name="Zhao Z."/>
        </authorList>
    </citation>
    <scope>NUCLEOTIDE SEQUENCE [LARGE SCALE GENOMIC DNA]</scope>
    <source>
        <strain evidence="3">CFH 70021</strain>
    </source>
</reference>
<evidence type="ECO:0000313" key="2">
    <source>
        <dbReference type="EMBL" id="AWK87382.1"/>
    </source>
</evidence>
<organism evidence="2 3">
    <name type="scientific">Azospirillum thermophilum</name>
    <dbReference type="NCBI Taxonomy" id="2202148"/>
    <lineage>
        <taxon>Bacteria</taxon>
        <taxon>Pseudomonadati</taxon>
        <taxon>Pseudomonadota</taxon>
        <taxon>Alphaproteobacteria</taxon>
        <taxon>Rhodospirillales</taxon>
        <taxon>Azospirillaceae</taxon>
        <taxon>Azospirillum</taxon>
    </lineage>
</organism>
<evidence type="ECO:0000256" key="1">
    <source>
        <dbReference type="SAM" id="MobiDB-lite"/>
    </source>
</evidence>
<feature type="compositionally biased region" description="Basic and acidic residues" evidence="1">
    <location>
        <begin position="22"/>
        <end position="50"/>
    </location>
</feature>
<sequence length="335" mass="33743">MYYSELSGPTGTVTTQTISLVGKEKAGKDKPAIEKSAADKQGADKTDAKAGGKSSASPAYTLSQSMESLLDSMTGQGGKAGAGGGAKEAGDHDGLRRAKEAQSLMQSALDQGKGGLPGALKDAIGNLKKGLGEVLSAFGMPDEAVGAVTGSFGDRLNSKLADLDFSSMALDMQSARSQWSIESHGIELTIADGDRKVQISFAKSTLDFRKEEQSLQASLGKGGDRLFGLSQSVTTASGKATGIIVRGNGFSEDEIKGILEKLNGMAAKGGPGAAGGMAGLAVLKPSTDKNGVTHLTLDLSVPVEGLSSGKPAAAATEAAAKTDGAAKPAPVNVVA</sequence>
<proteinExistence type="predicted"/>
<keyword evidence="3" id="KW-1185">Reference proteome</keyword>